<keyword evidence="4 6" id="KW-1133">Transmembrane helix</keyword>
<protein>
    <submittedName>
        <fullName evidence="8">Phage-shock protein C</fullName>
    </submittedName>
</protein>
<evidence type="ECO:0000256" key="3">
    <source>
        <dbReference type="ARBA" id="ARBA00022692"/>
    </source>
</evidence>
<feature type="transmembrane region" description="Helical" evidence="6">
    <location>
        <begin position="254"/>
        <end position="272"/>
    </location>
</feature>
<evidence type="ECO:0000256" key="4">
    <source>
        <dbReference type="ARBA" id="ARBA00022989"/>
    </source>
</evidence>
<feature type="domain" description="Phage shock protein PspC N-terminal" evidence="7">
    <location>
        <begin position="29"/>
        <end position="83"/>
    </location>
</feature>
<dbReference type="InterPro" id="IPR007168">
    <property type="entry name" value="Phageshock_PspC_N"/>
</dbReference>
<keyword evidence="3 6" id="KW-0812">Transmembrane</keyword>
<feature type="transmembrane region" description="Helical" evidence="6">
    <location>
        <begin position="191"/>
        <end position="213"/>
    </location>
</feature>
<reference evidence="8" key="1">
    <citation type="journal article" date="2012" name="ISME J.">
        <title>Functional metagenomics reveals novel salt tolerance loci from the human gut microbiome.</title>
        <authorList>
            <person name="Culligan E.P."/>
            <person name="Sleator R.D."/>
            <person name="Marchesi J.R."/>
            <person name="Hill C."/>
        </authorList>
    </citation>
    <scope>NUCLEOTIDE SEQUENCE</scope>
</reference>
<comment type="subcellular location">
    <subcellularLocation>
        <location evidence="1">Cell membrane</location>
        <topology evidence="1">Single-pass membrane protein</topology>
    </subcellularLocation>
</comment>
<proteinExistence type="predicted"/>
<evidence type="ECO:0000256" key="2">
    <source>
        <dbReference type="ARBA" id="ARBA00022475"/>
    </source>
</evidence>
<evidence type="ECO:0000256" key="5">
    <source>
        <dbReference type="ARBA" id="ARBA00023136"/>
    </source>
</evidence>
<sequence length="320" mass="34091">MGSVGRSSVAKDEKRGYSLFGQPKSRPALTRGEDRIIAGVCSGIAERIDADAVLVRVTAVVLLVCTFGLVAVPYIAFAAFLPTSGGEGKLLNVSPLDVCSDRYHRVVEAGVARVEALRNYGIHADAGHIPPMPPASSGVSRPMPSAPTQSVVVSEGNKARKRAPVVLALVALTTLFFVFVANYWVSRIPGVSFLGFWPVLLIVAGTTLLVCFADKAPLRLRLCGLVVCIELCIALLPFTLGICPPHSLERITDLSALIWLSVVACFVIACAFDRIDFLALGVGLVAVALVVSYLDMGVFDRLVAFSSYSHHNNALSLLRS</sequence>
<organism evidence="8">
    <name type="scientific">uncultured Eggerthella sp. SMG5</name>
    <dbReference type="NCBI Taxonomy" id="1131820"/>
    <lineage>
        <taxon>Bacteria</taxon>
        <taxon>Bacillati</taxon>
        <taxon>Actinomycetota</taxon>
        <taxon>Coriobacteriia</taxon>
        <taxon>Eggerthellales</taxon>
        <taxon>Eggerthellaceae</taxon>
        <taxon>Eggerthella</taxon>
        <taxon>environmental samples</taxon>
    </lineage>
</organism>
<keyword evidence="2" id="KW-1003">Cell membrane</keyword>
<name>H6WNS3_9ACTN</name>
<dbReference type="GO" id="GO:0005886">
    <property type="term" value="C:plasma membrane"/>
    <property type="evidence" value="ECO:0007669"/>
    <property type="project" value="UniProtKB-SubCell"/>
</dbReference>
<dbReference type="Pfam" id="PF04024">
    <property type="entry name" value="PspC"/>
    <property type="match status" value="1"/>
</dbReference>
<dbReference type="PANTHER" id="PTHR33885:SF3">
    <property type="entry name" value="PHAGE SHOCK PROTEIN C"/>
    <property type="match status" value="1"/>
</dbReference>
<dbReference type="InterPro" id="IPR052027">
    <property type="entry name" value="PspC"/>
</dbReference>
<feature type="transmembrane region" description="Helical" evidence="6">
    <location>
        <begin position="165"/>
        <end position="185"/>
    </location>
</feature>
<accession>H6WNS3</accession>
<dbReference type="EMBL" id="JQ269598">
    <property type="protein sequence ID" value="AFA54854.1"/>
    <property type="molecule type" value="Genomic_DNA"/>
</dbReference>
<feature type="transmembrane region" description="Helical" evidence="6">
    <location>
        <begin position="277"/>
        <end position="294"/>
    </location>
</feature>
<keyword evidence="5 6" id="KW-0472">Membrane</keyword>
<evidence type="ECO:0000256" key="6">
    <source>
        <dbReference type="SAM" id="Phobius"/>
    </source>
</evidence>
<dbReference type="AlphaFoldDB" id="H6WNS3"/>
<evidence type="ECO:0000259" key="7">
    <source>
        <dbReference type="Pfam" id="PF04024"/>
    </source>
</evidence>
<dbReference type="PANTHER" id="PTHR33885">
    <property type="entry name" value="PHAGE SHOCK PROTEIN C"/>
    <property type="match status" value="1"/>
</dbReference>
<feature type="transmembrane region" description="Helical" evidence="6">
    <location>
        <begin position="220"/>
        <end position="242"/>
    </location>
</feature>
<evidence type="ECO:0000313" key="8">
    <source>
        <dbReference type="EMBL" id="AFA54854.1"/>
    </source>
</evidence>
<evidence type="ECO:0000256" key="1">
    <source>
        <dbReference type="ARBA" id="ARBA00004162"/>
    </source>
</evidence>
<feature type="transmembrane region" description="Helical" evidence="6">
    <location>
        <begin position="59"/>
        <end position="81"/>
    </location>
</feature>